<accession>A0ABW7Z7A9</accession>
<proteinExistence type="predicted"/>
<protein>
    <submittedName>
        <fullName evidence="1">PqqD family protein</fullName>
    </submittedName>
</protein>
<organism evidence="1 2">
    <name type="scientific">Nonomuraea typhae</name>
    <dbReference type="NCBI Taxonomy" id="2603600"/>
    <lineage>
        <taxon>Bacteria</taxon>
        <taxon>Bacillati</taxon>
        <taxon>Actinomycetota</taxon>
        <taxon>Actinomycetes</taxon>
        <taxon>Streptosporangiales</taxon>
        <taxon>Streptosporangiaceae</taxon>
        <taxon>Nonomuraea</taxon>
    </lineage>
</organism>
<dbReference type="Pfam" id="PF05402">
    <property type="entry name" value="PqqD"/>
    <property type="match status" value="1"/>
</dbReference>
<keyword evidence="2" id="KW-1185">Reference proteome</keyword>
<reference evidence="1 2" key="1">
    <citation type="submission" date="2024-10" db="EMBL/GenBank/DDBJ databases">
        <title>The Natural Products Discovery Center: Release of the First 8490 Sequenced Strains for Exploring Actinobacteria Biosynthetic Diversity.</title>
        <authorList>
            <person name="Kalkreuter E."/>
            <person name="Kautsar S.A."/>
            <person name="Yang D."/>
            <person name="Bader C.D."/>
            <person name="Teijaro C.N."/>
            <person name="Fluegel L."/>
            <person name="Davis C.M."/>
            <person name="Simpson J.R."/>
            <person name="Lauterbach L."/>
            <person name="Steele A.D."/>
            <person name="Gui C."/>
            <person name="Meng S."/>
            <person name="Li G."/>
            <person name="Viehrig K."/>
            <person name="Ye F."/>
            <person name="Su P."/>
            <person name="Kiefer A.F."/>
            <person name="Nichols A."/>
            <person name="Cepeda A.J."/>
            <person name="Yan W."/>
            <person name="Fan B."/>
            <person name="Jiang Y."/>
            <person name="Adhikari A."/>
            <person name="Zheng C.-J."/>
            <person name="Schuster L."/>
            <person name="Cowan T.M."/>
            <person name="Smanski M.J."/>
            <person name="Chevrette M.G."/>
            <person name="De Carvalho L.P.S."/>
            <person name="Shen B."/>
        </authorList>
    </citation>
    <scope>NUCLEOTIDE SEQUENCE [LARGE SCALE GENOMIC DNA]</scope>
    <source>
        <strain evidence="1 2">NPDC050545</strain>
    </source>
</reference>
<dbReference type="RefSeq" id="WP_397089828.1">
    <property type="nucleotide sequence ID" value="NZ_JBITGY010000013.1"/>
</dbReference>
<sequence length="92" mass="9819">MSLLRLAEHAVFDDTEEAGVILDTRTGVYLSLNVTATLMLQEALRADTLEEAIGCLETRIDASGDTLAQGMARLTAQLADRSLLARAAGDAR</sequence>
<evidence type="ECO:0000313" key="1">
    <source>
        <dbReference type="EMBL" id="MFI6504070.1"/>
    </source>
</evidence>
<dbReference type="EMBL" id="JBITGY010000013">
    <property type="protein sequence ID" value="MFI6504070.1"/>
    <property type="molecule type" value="Genomic_DNA"/>
</dbReference>
<gene>
    <name evidence="1" type="ORF">ACIBG2_42260</name>
</gene>
<name>A0ABW7Z7A9_9ACTN</name>
<comment type="caution">
    <text evidence="1">The sequence shown here is derived from an EMBL/GenBank/DDBJ whole genome shotgun (WGS) entry which is preliminary data.</text>
</comment>
<dbReference type="Proteomes" id="UP001612741">
    <property type="component" value="Unassembled WGS sequence"/>
</dbReference>
<evidence type="ECO:0000313" key="2">
    <source>
        <dbReference type="Proteomes" id="UP001612741"/>
    </source>
</evidence>
<dbReference type="InterPro" id="IPR008792">
    <property type="entry name" value="PQQD"/>
</dbReference>